<evidence type="ECO:0000256" key="7">
    <source>
        <dbReference type="PROSITE-ProRule" id="PRU10099"/>
    </source>
</evidence>
<evidence type="ECO:0000313" key="12">
    <source>
        <dbReference type="Proteomes" id="UP000198661"/>
    </source>
</evidence>
<dbReference type="PIRSF" id="PIRSF500176">
    <property type="entry name" value="L_ASNase"/>
    <property type="match status" value="1"/>
</dbReference>
<dbReference type="GO" id="GO:0004067">
    <property type="term" value="F:asparaginase activity"/>
    <property type="evidence" value="ECO:0007669"/>
    <property type="project" value="UniProtKB-UniRule"/>
</dbReference>
<feature type="active site" description="O-isoaspartyl threonine intermediate" evidence="5">
    <location>
        <position position="12"/>
    </location>
</feature>
<dbReference type="EMBL" id="FOOK01000011">
    <property type="protein sequence ID" value="SFF99040.1"/>
    <property type="molecule type" value="Genomic_DNA"/>
</dbReference>
<dbReference type="InterPro" id="IPR037152">
    <property type="entry name" value="L-asparaginase_N_sf"/>
</dbReference>
<evidence type="ECO:0000256" key="8">
    <source>
        <dbReference type="PROSITE-ProRule" id="PRU10100"/>
    </source>
</evidence>
<dbReference type="PROSITE" id="PS00917">
    <property type="entry name" value="ASN_GLN_ASE_2"/>
    <property type="match status" value="1"/>
</dbReference>
<feature type="domain" description="L-asparaginase N-terminal" evidence="9">
    <location>
        <begin position="3"/>
        <end position="187"/>
    </location>
</feature>
<dbReference type="AlphaFoldDB" id="A0A1I2N7F9"/>
<dbReference type="PANTHER" id="PTHR11707">
    <property type="entry name" value="L-ASPARAGINASE"/>
    <property type="match status" value="1"/>
</dbReference>
<evidence type="ECO:0000256" key="1">
    <source>
        <dbReference type="ARBA" id="ARBA00010518"/>
    </source>
</evidence>
<keyword evidence="12" id="KW-1185">Reference proteome</keyword>
<name>A0A1I2N7F9_9BACL</name>
<dbReference type="EC" id="3.5.1.1" evidence="2"/>
<dbReference type="Gene3D" id="3.40.50.1170">
    <property type="entry name" value="L-asparaginase, N-terminal domain"/>
    <property type="match status" value="1"/>
</dbReference>
<dbReference type="InterPro" id="IPR036152">
    <property type="entry name" value="Asp/glu_Ase-like_sf"/>
</dbReference>
<dbReference type="OrthoDB" id="9788068at2"/>
<dbReference type="SMART" id="SM00870">
    <property type="entry name" value="Asparaginase"/>
    <property type="match status" value="1"/>
</dbReference>
<feature type="active site" evidence="8">
    <location>
        <position position="85"/>
    </location>
</feature>
<dbReference type="PIRSF" id="PIRSF001220">
    <property type="entry name" value="L-ASNase_gatD"/>
    <property type="match status" value="1"/>
</dbReference>
<protein>
    <recommendedName>
        <fullName evidence="2">asparaginase</fullName>
        <ecNumber evidence="2">3.5.1.1</ecNumber>
    </recommendedName>
</protein>
<dbReference type="SUPFAM" id="SSF53774">
    <property type="entry name" value="Glutaminase/Asparaginase"/>
    <property type="match status" value="1"/>
</dbReference>
<feature type="domain" description="Asparaginase/glutaminase C-terminal" evidence="10">
    <location>
        <begin position="205"/>
        <end position="323"/>
    </location>
</feature>
<dbReference type="InterPro" id="IPR027474">
    <property type="entry name" value="L-asparaginase_N"/>
</dbReference>
<proteinExistence type="inferred from homology"/>
<dbReference type="InterPro" id="IPR004550">
    <property type="entry name" value="AsnASE_II"/>
</dbReference>
<reference evidence="11 12" key="1">
    <citation type="submission" date="2016-10" db="EMBL/GenBank/DDBJ databases">
        <authorList>
            <person name="de Groot N.N."/>
        </authorList>
    </citation>
    <scope>NUCLEOTIDE SEQUENCE [LARGE SCALE GENOMIC DNA]</scope>
    <source>
        <strain evidence="11 12">DSM 44945</strain>
    </source>
</reference>
<dbReference type="FunFam" id="3.40.50.1170:FF:000001">
    <property type="entry name" value="L-asparaginase 2"/>
    <property type="match status" value="1"/>
</dbReference>
<evidence type="ECO:0000256" key="6">
    <source>
        <dbReference type="PIRSR" id="PIRSR001220-2"/>
    </source>
</evidence>
<organism evidence="11 12">
    <name type="scientific">Planifilum fulgidum</name>
    <dbReference type="NCBI Taxonomy" id="201973"/>
    <lineage>
        <taxon>Bacteria</taxon>
        <taxon>Bacillati</taxon>
        <taxon>Bacillota</taxon>
        <taxon>Bacilli</taxon>
        <taxon>Bacillales</taxon>
        <taxon>Thermoactinomycetaceae</taxon>
        <taxon>Planifilum</taxon>
    </lineage>
</organism>
<feature type="binding site" evidence="6">
    <location>
        <position position="54"/>
    </location>
    <ligand>
        <name>substrate</name>
    </ligand>
</feature>
<dbReference type="PROSITE" id="PS00144">
    <property type="entry name" value="ASN_GLN_ASE_1"/>
    <property type="match status" value="1"/>
</dbReference>
<dbReference type="Pfam" id="PF00710">
    <property type="entry name" value="Asparaginase"/>
    <property type="match status" value="1"/>
</dbReference>
<dbReference type="InterPro" id="IPR040919">
    <property type="entry name" value="Asparaginase_C"/>
</dbReference>
<sequence>MKRVLIITTGGTIAMGRDSSGTVRVLDENVLIRQQSALASVAHVDFFTFSNLPSVHLTLDHVIRLRRLILDKAKDYDGIVVTHGTDTLEETAFFLDLTLPLARPVILTGAMRSSNEPGSDGFLNLLHSVQVAADPESADKGVLVVMNGEIHGARFVQKMHTSHVEAFASPQFGPYGWVERTGIRFLVEAVKRECIPVRPEALTNRIPIIKAGFDTDDSLIFCALDRSVRGLVVEGLGMGHLPPAMMPGIVRALEEGIPVVITSRSPKGAVEPVYDFEGGGRDLDRRGAIFARGLPAHKARIQLMVALAADPRPKTPEELRELFSR</sequence>
<dbReference type="Gene3D" id="3.40.50.40">
    <property type="match status" value="1"/>
</dbReference>
<evidence type="ECO:0000256" key="4">
    <source>
        <dbReference type="ARBA" id="ARBA00049366"/>
    </source>
</evidence>
<accession>A0A1I2N7F9</accession>
<feature type="binding site" evidence="6">
    <location>
        <begin position="85"/>
        <end position="86"/>
    </location>
    <ligand>
        <name>substrate</name>
    </ligand>
</feature>
<comment type="similarity">
    <text evidence="1">Belongs to the asparaginase 1 family.</text>
</comment>
<keyword evidence="3" id="KW-0378">Hydrolase</keyword>
<evidence type="ECO:0000259" key="9">
    <source>
        <dbReference type="Pfam" id="PF00710"/>
    </source>
</evidence>
<evidence type="ECO:0000256" key="2">
    <source>
        <dbReference type="ARBA" id="ARBA00012920"/>
    </source>
</evidence>
<evidence type="ECO:0000256" key="3">
    <source>
        <dbReference type="ARBA" id="ARBA00022801"/>
    </source>
</evidence>
<dbReference type="InterPro" id="IPR027475">
    <property type="entry name" value="Asparaginase/glutaminase_AS2"/>
</dbReference>
<dbReference type="Pfam" id="PF17763">
    <property type="entry name" value="Asparaginase_C"/>
    <property type="match status" value="1"/>
</dbReference>
<feature type="active site" evidence="7">
    <location>
        <position position="12"/>
    </location>
</feature>
<dbReference type="GO" id="GO:0006528">
    <property type="term" value="P:asparagine metabolic process"/>
    <property type="evidence" value="ECO:0007669"/>
    <property type="project" value="InterPro"/>
</dbReference>
<dbReference type="InterPro" id="IPR027473">
    <property type="entry name" value="L-asparaginase_C"/>
</dbReference>
<dbReference type="PANTHER" id="PTHR11707:SF28">
    <property type="entry name" value="60 KDA LYSOPHOSPHOLIPASE"/>
    <property type="match status" value="1"/>
</dbReference>
<gene>
    <name evidence="11" type="ORF">SAMN04488025_11164</name>
</gene>
<dbReference type="InterPro" id="IPR020827">
    <property type="entry name" value="Asparaginase/glutaminase_AS1"/>
</dbReference>
<dbReference type="STRING" id="201973.SAMN04488025_11164"/>
<evidence type="ECO:0000256" key="5">
    <source>
        <dbReference type="PIRSR" id="PIRSR001220-1"/>
    </source>
</evidence>
<dbReference type="PRINTS" id="PR00139">
    <property type="entry name" value="ASNGLNASE"/>
</dbReference>
<evidence type="ECO:0000259" key="10">
    <source>
        <dbReference type="Pfam" id="PF17763"/>
    </source>
</evidence>
<evidence type="ECO:0000313" key="11">
    <source>
        <dbReference type="EMBL" id="SFF99040.1"/>
    </source>
</evidence>
<dbReference type="SFLD" id="SFLDS00057">
    <property type="entry name" value="Glutaminase/Asparaginase"/>
    <property type="match status" value="1"/>
</dbReference>
<dbReference type="CDD" id="cd08964">
    <property type="entry name" value="L-asparaginase_II"/>
    <property type="match status" value="1"/>
</dbReference>
<dbReference type="InterPro" id="IPR006034">
    <property type="entry name" value="Asparaginase/glutaminase-like"/>
</dbReference>
<dbReference type="PROSITE" id="PS51732">
    <property type="entry name" value="ASN_GLN_ASE_3"/>
    <property type="match status" value="1"/>
</dbReference>
<dbReference type="Proteomes" id="UP000198661">
    <property type="component" value="Unassembled WGS sequence"/>
</dbReference>
<dbReference type="RefSeq" id="WP_092037815.1">
    <property type="nucleotide sequence ID" value="NZ_FOOK01000011.1"/>
</dbReference>
<comment type="catalytic activity">
    <reaction evidence="4">
        <text>L-asparagine + H2O = L-aspartate + NH4(+)</text>
        <dbReference type="Rhea" id="RHEA:21016"/>
        <dbReference type="ChEBI" id="CHEBI:15377"/>
        <dbReference type="ChEBI" id="CHEBI:28938"/>
        <dbReference type="ChEBI" id="CHEBI:29991"/>
        <dbReference type="ChEBI" id="CHEBI:58048"/>
        <dbReference type="EC" id="3.5.1.1"/>
    </reaction>
</comment>